<comment type="caution">
    <text evidence="2">The sequence shown here is derived from an EMBL/GenBank/DDBJ whole genome shotgun (WGS) entry which is preliminary data.</text>
</comment>
<dbReference type="PATRIC" id="fig|1117379.3.peg.631"/>
<proteinExistence type="predicted"/>
<dbReference type="STRING" id="1117379.BABA_03094"/>
<evidence type="ECO:0000313" key="2">
    <source>
        <dbReference type="EMBL" id="EKN70816.1"/>
    </source>
</evidence>
<protein>
    <submittedName>
        <fullName evidence="2">Uncharacterized protein</fullName>
    </submittedName>
</protein>
<evidence type="ECO:0000256" key="1">
    <source>
        <dbReference type="SAM" id="MobiDB-lite"/>
    </source>
</evidence>
<dbReference type="AlphaFoldDB" id="K6EBK7"/>
<organism evidence="2 3">
    <name type="scientific">Neobacillus bataviensis LMG 21833</name>
    <dbReference type="NCBI Taxonomy" id="1117379"/>
    <lineage>
        <taxon>Bacteria</taxon>
        <taxon>Bacillati</taxon>
        <taxon>Bacillota</taxon>
        <taxon>Bacilli</taxon>
        <taxon>Bacillales</taxon>
        <taxon>Bacillaceae</taxon>
        <taxon>Neobacillus</taxon>
    </lineage>
</organism>
<accession>K6EBK7</accession>
<keyword evidence="3" id="KW-1185">Reference proteome</keyword>
<sequence>MLFAGNAIIKSMYIVEGSGVMVILRPQIEQTGLTTYIPPKGDFEAFRDDEHYREKLKEWALSSAKEAKREFWYKDRYVQRLVTIKGYETYGNAGEFNTLVIEFQDGHLSCIHPAYLKEMQQSSFGKESMLTLEDKASVTEKENVTVAAAEPVAAIESSKKDKAAKEPKPKKPKPKKEKAPKLELPAEKVHFTAKVKQFALVYNPFNEENDEVVVLEETQIVQENPLELGLAWCSHSKTLKKFELAPGDMLEFDGKVAAKKLAKGKEVPEEFVMDVPVLYKINNPSKIVKK</sequence>
<evidence type="ECO:0000313" key="3">
    <source>
        <dbReference type="Proteomes" id="UP000006316"/>
    </source>
</evidence>
<gene>
    <name evidence="2" type="ORF">BABA_03094</name>
</gene>
<dbReference type="EMBL" id="AJLS01000035">
    <property type="protein sequence ID" value="EKN70816.1"/>
    <property type="molecule type" value="Genomic_DNA"/>
</dbReference>
<dbReference type="eggNOG" id="ENOG50304V1">
    <property type="taxonomic scope" value="Bacteria"/>
</dbReference>
<feature type="region of interest" description="Disordered" evidence="1">
    <location>
        <begin position="156"/>
        <end position="182"/>
    </location>
</feature>
<dbReference type="Proteomes" id="UP000006316">
    <property type="component" value="Unassembled WGS sequence"/>
</dbReference>
<name>K6EBK7_9BACI</name>
<feature type="compositionally biased region" description="Basic and acidic residues" evidence="1">
    <location>
        <begin position="157"/>
        <end position="169"/>
    </location>
</feature>
<reference evidence="2 3" key="1">
    <citation type="journal article" date="2012" name="Front. Microbiol.">
        <title>Redundancy and modularity in membrane-associated dissimilatory nitrate reduction in Bacillus.</title>
        <authorList>
            <person name="Heylen K."/>
            <person name="Keltjens J."/>
        </authorList>
    </citation>
    <scope>NUCLEOTIDE SEQUENCE [LARGE SCALE GENOMIC DNA]</scope>
    <source>
        <strain evidence="3">LMG 21833T</strain>
    </source>
</reference>